<evidence type="ECO:0000313" key="1">
    <source>
        <dbReference type="EMBL" id="KAI8563167.1"/>
    </source>
</evidence>
<protein>
    <submittedName>
        <fullName evidence="1">Uncharacterized protein</fullName>
    </submittedName>
</protein>
<keyword evidence="2" id="KW-1185">Reference proteome</keyword>
<organism evidence="1 2">
    <name type="scientific">Rhododendron molle</name>
    <name type="common">Chinese azalea</name>
    <name type="synonym">Azalea mollis</name>
    <dbReference type="NCBI Taxonomy" id="49168"/>
    <lineage>
        <taxon>Eukaryota</taxon>
        <taxon>Viridiplantae</taxon>
        <taxon>Streptophyta</taxon>
        <taxon>Embryophyta</taxon>
        <taxon>Tracheophyta</taxon>
        <taxon>Spermatophyta</taxon>
        <taxon>Magnoliopsida</taxon>
        <taxon>eudicotyledons</taxon>
        <taxon>Gunneridae</taxon>
        <taxon>Pentapetalae</taxon>
        <taxon>asterids</taxon>
        <taxon>Ericales</taxon>
        <taxon>Ericaceae</taxon>
        <taxon>Ericoideae</taxon>
        <taxon>Rhodoreae</taxon>
        <taxon>Rhododendron</taxon>
    </lineage>
</organism>
<accession>A0ACC0PBV9</accession>
<proteinExistence type="predicted"/>
<comment type="caution">
    <text evidence="1">The sequence shown here is derived from an EMBL/GenBank/DDBJ whole genome shotgun (WGS) entry which is preliminary data.</text>
</comment>
<name>A0ACC0PBV9_RHOML</name>
<dbReference type="Proteomes" id="UP001062846">
    <property type="component" value="Chromosome 3"/>
</dbReference>
<sequence length="177" mass="20429">MRILYEGWSPHIENLRKNEMVYKDLRAATVQSEVDLLHHVVRLRVHKSIGACRSGGIRAYTNRKCEAGSDRRRAWVGPTRKELEVLGRVPHETSLRCLSCLRGAIRAYTNRKYETSLTGRRTWVGPTRKKLEVLVMLGRVPNETSLRYLSCLSRYLSHIAWWVVVVGPLSATRTLRF</sequence>
<reference evidence="1" key="1">
    <citation type="submission" date="2022-02" db="EMBL/GenBank/DDBJ databases">
        <title>Plant Genome Project.</title>
        <authorList>
            <person name="Zhang R.-G."/>
        </authorList>
    </citation>
    <scope>NUCLEOTIDE SEQUENCE</scope>
    <source>
        <strain evidence="1">AT1</strain>
    </source>
</reference>
<gene>
    <name evidence="1" type="ORF">RHMOL_Rhmol03G0091400</name>
</gene>
<dbReference type="EMBL" id="CM046390">
    <property type="protein sequence ID" value="KAI8563167.1"/>
    <property type="molecule type" value="Genomic_DNA"/>
</dbReference>
<evidence type="ECO:0000313" key="2">
    <source>
        <dbReference type="Proteomes" id="UP001062846"/>
    </source>
</evidence>